<reference evidence="3" key="1">
    <citation type="submission" date="2023-07" db="EMBL/GenBank/DDBJ databases">
        <title>Conexibacter stalactiti sp. nov., isolated from stalactites in a lava cave and emended description of the genus Conexibacter.</title>
        <authorList>
            <person name="Lee S.D."/>
        </authorList>
    </citation>
    <scope>NUCLEOTIDE SEQUENCE [LARGE SCALE GENOMIC DNA]</scope>
    <source>
        <strain evidence="3">KCTC 39840</strain>
    </source>
</reference>
<evidence type="ECO:0000313" key="3">
    <source>
        <dbReference type="Proteomes" id="UP001284601"/>
    </source>
</evidence>
<dbReference type="Pfam" id="PF12724">
    <property type="entry name" value="Flavodoxin_5"/>
    <property type="match status" value="1"/>
</dbReference>
<evidence type="ECO:0000259" key="1">
    <source>
        <dbReference type="PROSITE" id="PS50902"/>
    </source>
</evidence>
<feature type="domain" description="Flavodoxin-like" evidence="1">
    <location>
        <begin position="5"/>
        <end position="157"/>
    </location>
</feature>
<name>A0ABU4HP53_9ACTN</name>
<sequence>MPPSILVAYASRGGSTREVAETVKRIFDADGEPAAMRPALEAKDLSGFTGVVLGGSIYRAALQQEAMLFLKRHHETLQRVPLAIFALGPIRDDPDEWVRSRRQLDASLAELPGLRTRTIAIFGGVIVPHRLPHPMNQLPPSDHRDWSAIKAWAREARAALARP</sequence>
<dbReference type="InterPro" id="IPR026816">
    <property type="entry name" value="Flavodoxin_dom"/>
</dbReference>
<dbReference type="PANTHER" id="PTHR38030:SF2">
    <property type="entry name" value="PROTOPORPHYRINOGEN IX DEHYDROGENASE [QUINONE]"/>
    <property type="match status" value="1"/>
</dbReference>
<dbReference type="InterPro" id="IPR029039">
    <property type="entry name" value="Flavoprotein-like_sf"/>
</dbReference>
<organism evidence="2 3">
    <name type="scientific">Conexibacter stalactiti</name>
    <dbReference type="NCBI Taxonomy" id="1940611"/>
    <lineage>
        <taxon>Bacteria</taxon>
        <taxon>Bacillati</taxon>
        <taxon>Actinomycetota</taxon>
        <taxon>Thermoleophilia</taxon>
        <taxon>Solirubrobacterales</taxon>
        <taxon>Conexibacteraceae</taxon>
        <taxon>Conexibacter</taxon>
    </lineage>
</organism>
<dbReference type="InterPro" id="IPR052200">
    <property type="entry name" value="Protoporphyrinogen_IX_DH"/>
</dbReference>
<dbReference type="PANTHER" id="PTHR38030">
    <property type="entry name" value="PROTOPORPHYRINOGEN IX DEHYDROGENASE [MENAQUINONE]"/>
    <property type="match status" value="1"/>
</dbReference>
<dbReference type="InterPro" id="IPR008254">
    <property type="entry name" value="Flavodoxin/NO_synth"/>
</dbReference>
<proteinExistence type="predicted"/>
<keyword evidence="3" id="KW-1185">Reference proteome</keyword>
<dbReference type="EMBL" id="JAWSTH010000017">
    <property type="protein sequence ID" value="MDW5594494.1"/>
    <property type="molecule type" value="Genomic_DNA"/>
</dbReference>
<accession>A0ABU4HP53</accession>
<dbReference type="Gene3D" id="3.40.50.360">
    <property type="match status" value="1"/>
</dbReference>
<gene>
    <name evidence="2" type="ORF">R7226_09115</name>
</gene>
<dbReference type="SUPFAM" id="SSF52218">
    <property type="entry name" value="Flavoproteins"/>
    <property type="match status" value="1"/>
</dbReference>
<comment type="caution">
    <text evidence="2">The sequence shown here is derived from an EMBL/GenBank/DDBJ whole genome shotgun (WGS) entry which is preliminary data.</text>
</comment>
<dbReference type="Proteomes" id="UP001284601">
    <property type="component" value="Unassembled WGS sequence"/>
</dbReference>
<dbReference type="RefSeq" id="WP_318596762.1">
    <property type="nucleotide sequence ID" value="NZ_JAWSTH010000017.1"/>
</dbReference>
<evidence type="ECO:0000313" key="2">
    <source>
        <dbReference type="EMBL" id="MDW5594494.1"/>
    </source>
</evidence>
<protein>
    <submittedName>
        <fullName evidence="2">Flavodoxin domain-containing protein</fullName>
    </submittedName>
</protein>
<dbReference type="PROSITE" id="PS50902">
    <property type="entry name" value="FLAVODOXIN_LIKE"/>
    <property type="match status" value="1"/>
</dbReference>
<reference evidence="2 3" key="2">
    <citation type="submission" date="2023-10" db="EMBL/GenBank/DDBJ databases">
        <authorList>
            <person name="Han X.F."/>
        </authorList>
    </citation>
    <scope>NUCLEOTIDE SEQUENCE [LARGE SCALE GENOMIC DNA]</scope>
    <source>
        <strain evidence="2 3">KCTC 39840</strain>
    </source>
</reference>